<organism evidence="2 3">
    <name type="scientific">Macrostomum lignano</name>
    <dbReference type="NCBI Taxonomy" id="282301"/>
    <lineage>
        <taxon>Eukaryota</taxon>
        <taxon>Metazoa</taxon>
        <taxon>Spiralia</taxon>
        <taxon>Lophotrochozoa</taxon>
        <taxon>Platyhelminthes</taxon>
        <taxon>Rhabditophora</taxon>
        <taxon>Macrostomorpha</taxon>
        <taxon>Macrostomida</taxon>
        <taxon>Macrostomidae</taxon>
        <taxon>Macrostomum</taxon>
    </lineage>
</organism>
<feature type="compositionally biased region" description="Low complexity" evidence="1">
    <location>
        <begin position="34"/>
        <end position="43"/>
    </location>
</feature>
<name>A0A1I8FUX3_9PLAT</name>
<protein>
    <submittedName>
        <fullName evidence="3">Protein kinase domain-containing protein</fullName>
    </submittedName>
</protein>
<evidence type="ECO:0000313" key="2">
    <source>
        <dbReference type="Proteomes" id="UP000095280"/>
    </source>
</evidence>
<accession>A0A1I8FUX3</accession>
<feature type="compositionally biased region" description="Polar residues" evidence="1">
    <location>
        <begin position="1"/>
        <end position="16"/>
    </location>
</feature>
<dbReference type="Proteomes" id="UP000095280">
    <property type="component" value="Unplaced"/>
</dbReference>
<feature type="compositionally biased region" description="Gly residues" evidence="1">
    <location>
        <begin position="1431"/>
        <end position="1445"/>
    </location>
</feature>
<feature type="region of interest" description="Disordered" evidence="1">
    <location>
        <begin position="1407"/>
        <end position="1446"/>
    </location>
</feature>
<feature type="compositionally biased region" description="Pro residues" evidence="1">
    <location>
        <begin position="252"/>
        <end position="275"/>
    </location>
</feature>
<feature type="region of interest" description="Disordered" evidence="1">
    <location>
        <begin position="439"/>
        <end position="481"/>
    </location>
</feature>
<feature type="region of interest" description="Disordered" evidence="1">
    <location>
        <begin position="219"/>
        <end position="310"/>
    </location>
</feature>
<keyword evidence="2" id="KW-1185">Reference proteome</keyword>
<reference evidence="3" key="1">
    <citation type="submission" date="2016-11" db="UniProtKB">
        <authorList>
            <consortium name="WormBaseParasite"/>
        </authorList>
    </citation>
    <scope>IDENTIFICATION</scope>
</reference>
<feature type="compositionally biased region" description="Low complexity" evidence="1">
    <location>
        <begin position="276"/>
        <end position="291"/>
    </location>
</feature>
<feature type="region of interest" description="Disordered" evidence="1">
    <location>
        <begin position="1"/>
        <end position="93"/>
    </location>
</feature>
<dbReference type="WBParaSite" id="maker-uti_cns_0000053-snap-gene-0.2-mRNA-1">
    <property type="protein sequence ID" value="maker-uti_cns_0000053-snap-gene-0.2-mRNA-1"/>
    <property type="gene ID" value="maker-uti_cns_0000053-snap-gene-0.2"/>
</dbReference>
<feature type="compositionally biased region" description="Pro residues" evidence="1">
    <location>
        <begin position="292"/>
        <end position="305"/>
    </location>
</feature>
<feature type="compositionally biased region" description="Basic and acidic residues" evidence="1">
    <location>
        <begin position="67"/>
        <end position="79"/>
    </location>
</feature>
<evidence type="ECO:0000256" key="1">
    <source>
        <dbReference type="SAM" id="MobiDB-lite"/>
    </source>
</evidence>
<proteinExistence type="predicted"/>
<feature type="compositionally biased region" description="Polar residues" evidence="1">
    <location>
        <begin position="230"/>
        <end position="239"/>
    </location>
</feature>
<evidence type="ECO:0000313" key="3">
    <source>
        <dbReference type="WBParaSite" id="maker-uti_cns_0000053-snap-gene-0.2-mRNA-1"/>
    </source>
</evidence>
<sequence length="1577" mass="165605">SQLGQGASDGAPQSLQERTKSAPLAVSGAPASHSRQSTPSASTSRRRRAQDGFDHRLPQPSPLAVRQRFELDDGPDRTKGRPGKSSAPPEVRWDFGRHSQHLGLQRVDNQTDARCHFDQSVDLALGAFSGRGQEGEVVGVAKHAQARFLRRPHQQDRLLRSRSGSNGAADVGILRLALGSKCANEDTRELTLHAGVRQSAIIAPWLLLWWSVELVARSRKSQGRSDRRPSTLTRVTEAQPSVLFTDAEATQPTPPQKLPPPPPAHSFDRPAPPPLTAASSSAAKAAGASARPPMPALLPPAPPIQPSDRPAAVTSVTAAARCADRLAKPSSAAAAVVAFRTSVMSAAISARASAAASATGRGTTWNCKRNISTIAHRRLRSGAAAATGCQVQRAAAARVHEGAPAAAGAAEVPAVAARSTGHDAQSRFGRQVERAGQLNAAATTDGENSDGGDGLSRLSRSEQRWRSSRAQRNDSPAIERLKLRTLAGSRLRKSEARNTRCPAPAVKFHTAPHPFGSDDGHSCTAKQTPPCSTAPDAFRRPDFMRQLCRLSDSPNTDTQWLRVSLSSSSSAGLYCTLTGVEGQAACDQTGLRLSSCTSTGMHFIAASSSMSTGIVPEDEGPLAHDAPLAQNGIAQAMKLTNDVISVNRLTLRQEVEWPYKDKDKDSLAAAVTFAFPTPTGSFTITSDASSFALCASKFFVTVSADSNPNRKRPASDDPSTATAKLKNRRLTDDAVPCIFPNVASYLSKAVPEERQTVCTSAESRRENDIQRCEVEAEELLQKDVISDFHAIVSYDLPDHLRCFFKVISESSVTFFTTRMSGAGNLEIATSLNVGQELLFEVTVGGDKQASFAGDLVADGSLKTFAQLENILARLKNVRLEDCRHGYEEHLLLAQEAVTKAITDLSAKIEVKSDQELDTSIEEAAFAKLNFLVEQLSFSNFRDLHKLHEQELGQPARIAFQLNTRSLNPTNLEKTNVQHAASIFSESTVEAAKFYNFSSGLLALILNMWTIWNVKTTRKAKEKRLPDAAPLVPNDHRLDKLRQFAAFFQRWEDSKLPGLTAPTFLAVKSCCLTLADLSEHLFSRCEGHAAFSRPPDDQGHSPFSIFTGEQPLVPAVTTDDADQRQLSTQLHDLFFPYRLPRTRQQPVHIPPELESCEFMWLRVDRVKQPLEVLVQLLSLSPVWSQAACPSTPVSVQYKPADELLLNDTLSHCVSVLGESESLQSCLMKSGRRNASGAVLQGGVCFAVQLWPSSEPNGCGAVWNFTAGAGHRVFLASDFPKRLPASVRSFSRSIAAGSVSSFSVPLTGCYAIAAQSGSGGSVSSPPSGFSPSVGGSGVQLSGKFQLAANAALSVAAGGSGGNGRDFSGAGGGGGSFVYSSGGGTLYLAAGGGGGATAGVDELTLVGNHSLLGSSGQPSSQSGTNAVKHSDADSGGGSGGTGGNGGTHDAGSKNYNGGCGAGWLGKSVSASGSGSDGRHGGGLSEGWIGGAGGSSAGIGGRAEAPAASAAEEEAAVLEVYWPHCCGGGGYSGGGAGLSKLWAGGGGGSFCGGVGCVASASVNSTDGWASVTLVSVEGCVV</sequence>
<feature type="compositionally biased region" description="Low complexity" evidence="1">
    <location>
        <begin position="1407"/>
        <end position="1420"/>
    </location>
</feature>